<dbReference type="PANTHER" id="PTHR14625">
    <property type="entry name" value="MICROCEPHALIN"/>
    <property type="match status" value="1"/>
</dbReference>
<dbReference type="Proteomes" id="UP000078387">
    <property type="component" value="Unassembled WGS sequence"/>
</dbReference>
<dbReference type="InterPro" id="IPR036322">
    <property type="entry name" value="WD40_repeat_dom_sf"/>
</dbReference>
<dbReference type="InterPro" id="IPR022047">
    <property type="entry name" value="Microcephalin-like"/>
</dbReference>
<protein>
    <recommendedName>
        <fullName evidence="2">BRCT domain-containing protein</fullName>
    </recommendedName>
</protein>
<dbReference type="PROSITE" id="PS50172">
    <property type="entry name" value="BRCT"/>
    <property type="match status" value="2"/>
</dbReference>
<dbReference type="AlphaFoldDB" id="A0A5K1UAX7"/>
<dbReference type="GO" id="GO:0000278">
    <property type="term" value="P:mitotic cell cycle"/>
    <property type="evidence" value="ECO:0007669"/>
    <property type="project" value="TreeGrafter"/>
</dbReference>
<dbReference type="Gene3D" id="3.40.50.10190">
    <property type="entry name" value="BRCT domain"/>
    <property type="match status" value="2"/>
</dbReference>
<dbReference type="EMBL" id="BDEQ01000001">
    <property type="protein sequence ID" value="GAT94127.1"/>
    <property type="molecule type" value="Genomic_DNA"/>
</dbReference>
<dbReference type="SUPFAM" id="SSF50978">
    <property type="entry name" value="WD40 repeat-like"/>
    <property type="match status" value="1"/>
</dbReference>
<dbReference type="InterPro" id="IPR015943">
    <property type="entry name" value="WD40/YVTN_repeat-like_dom_sf"/>
</dbReference>
<evidence type="ECO:0000256" key="1">
    <source>
        <dbReference type="SAM" id="MobiDB-lite"/>
    </source>
</evidence>
<evidence type="ECO:0000313" key="3">
    <source>
        <dbReference type="EMBL" id="GAT94127.1"/>
    </source>
</evidence>
<reference evidence="3 4" key="1">
    <citation type="submission" date="2016-05" db="EMBL/GenBank/DDBJ databases">
        <title>First whole genome sequencing of Entamoeba histolytica HM1:IMSS-clone-6.</title>
        <authorList>
            <person name="Mukherjee Avik.K."/>
            <person name="Izumyama S."/>
            <person name="Nakada-Tsukui K."/>
            <person name="Nozaki T."/>
        </authorList>
    </citation>
    <scope>NUCLEOTIDE SEQUENCE [LARGE SCALE GENOMIC DNA]</scope>
    <source>
        <strain evidence="3 4">HM1:IMSS clone 6</strain>
    </source>
</reference>
<evidence type="ECO:0000259" key="2">
    <source>
        <dbReference type="PROSITE" id="PS50172"/>
    </source>
</evidence>
<feature type="compositionally biased region" description="Basic and acidic residues" evidence="1">
    <location>
        <begin position="604"/>
        <end position="624"/>
    </location>
</feature>
<dbReference type="InterPro" id="IPR001357">
    <property type="entry name" value="BRCT_dom"/>
</dbReference>
<dbReference type="Gene3D" id="2.130.10.10">
    <property type="entry name" value="YVTN repeat-like/Quinoprotein amine dehydrogenase"/>
    <property type="match status" value="1"/>
</dbReference>
<feature type="region of interest" description="Disordered" evidence="1">
    <location>
        <begin position="308"/>
        <end position="381"/>
    </location>
</feature>
<accession>A0A5K1UAX7</accession>
<dbReference type="PANTHER" id="PTHR14625:SF3">
    <property type="entry name" value="MICROCEPHALIN"/>
    <property type="match status" value="1"/>
</dbReference>
<dbReference type="VEuPathDB" id="AmoebaDB:EHI5A_099660"/>
<name>A0A5K1UAX7_ENTHI</name>
<sequence>MSRWYMDISIVKNNSKLLKSIDDEVKCITLISENEYLIICTNGKIVCVDDKSSTEIGIEESAIGTILFNGKYYIASPTKLYLLENKQLKEQLNFSNQCSVIAASNDKIFVGLDGKIVKVYNEEFKEEKEFDIPEIVDIKCNGNTAVIITKKGTEIISAISYESLSPIYFSGGRMKVYGIPNSCCITPDGDYVLVGTENGKITSLVKDDTQFTFYAHCNRETNTTYKVTSINYYKENVIISTGMDGDINAWNLKDKDIISSVQTKEEIICGSIINGTFAYVTKGKDKYNIFTLEIEQLLNEVKKVPNYEKKTNRSRRKNDAIEEDKPKNIKEKKEKMVNRRLKKKTKEVPEVEENFSNEIDSSSDNDEEDIRKKPSKHRSSPVKAKSGLFVFIISFEPQELINFKKAIYKHELFGITTKIEKANVIVNKHGQRTAEVLDAILRNIPIVEEKWVLESHKKMAVEPFEPYLMKDKFPALNHTTFDKSLLQNKTIGIYGGLKIRDYMIKKWIEQIGGKFATRAKYSDILLVGKSMFASDATRRTEGFAVKEEWLYDCISEMKFINPKSYLVDGVLKKEKENELTLEKPVAEQVKASSSHKSRSSHHTHLGEKKEKQNSAIIETKEEKGVSSIVAMEEENKK</sequence>
<dbReference type="SMART" id="SM00292">
    <property type="entry name" value="BRCT"/>
    <property type="match status" value="2"/>
</dbReference>
<feature type="compositionally biased region" description="Basic residues" evidence="1">
    <location>
        <begin position="593"/>
        <end position="603"/>
    </location>
</feature>
<feature type="region of interest" description="Disordered" evidence="1">
    <location>
        <begin position="583"/>
        <end position="637"/>
    </location>
</feature>
<dbReference type="SUPFAM" id="SSF52113">
    <property type="entry name" value="BRCT domain"/>
    <property type="match status" value="2"/>
</dbReference>
<gene>
    <name evidence="3" type="ORF">CL6EHI_104430</name>
</gene>
<feature type="compositionally biased region" description="Acidic residues" evidence="1">
    <location>
        <begin position="350"/>
        <end position="368"/>
    </location>
</feature>
<dbReference type="VEuPathDB" id="AmoebaDB:EHI8A_088850"/>
<dbReference type="VEuPathDB" id="AmoebaDB:KM1_129140"/>
<dbReference type="VEuPathDB" id="AmoebaDB:EHI7A_085520"/>
<organism evidence="3 4">
    <name type="scientific">Entamoeba histolytica</name>
    <dbReference type="NCBI Taxonomy" id="5759"/>
    <lineage>
        <taxon>Eukaryota</taxon>
        <taxon>Amoebozoa</taxon>
        <taxon>Evosea</taxon>
        <taxon>Archamoebae</taxon>
        <taxon>Mastigamoebida</taxon>
        <taxon>Entamoebidae</taxon>
        <taxon>Entamoeba</taxon>
    </lineage>
</organism>
<dbReference type="OMA" id="VKSANEY"/>
<evidence type="ECO:0000313" key="4">
    <source>
        <dbReference type="Proteomes" id="UP000078387"/>
    </source>
</evidence>
<proteinExistence type="predicted"/>
<dbReference type="VEuPathDB" id="AmoebaDB:EHI_104430"/>
<feature type="compositionally biased region" description="Basic and acidic residues" evidence="1">
    <location>
        <begin position="308"/>
        <end position="337"/>
    </location>
</feature>
<feature type="domain" description="BRCT" evidence="2">
    <location>
        <begin position="481"/>
        <end position="567"/>
    </location>
</feature>
<feature type="domain" description="BRCT" evidence="2">
    <location>
        <begin position="424"/>
        <end position="469"/>
    </location>
</feature>
<comment type="caution">
    <text evidence="3">The sequence shown here is derived from an EMBL/GenBank/DDBJ whole genome shotgun (WGS) entry which is preliminary data.</text>
</comment>
<dbReference type="InterPro" id="IPR036420">
    <property type="entry name" value="BRCT_dom_sf"/>
</dbReference>